<evidence type="ECO:0000259" key="6">
    <source>
        <dbReference type="SMART" id="SM00739"/>
    </source>
</evidence>
<evidence type="ECO:0000313" key="8">
    <source>
        <dbReference type="Proteomes" id="UP000231450"/>
    </source>
</evidence>
<dbReference type="Gene3D" id="2.30.30.30">
    <property type="match status" value="1"/>
</dbReference>
<dbReference type="InterPro" id="IPR057264">
    <property type="entry name" value="Ribosomal_uL24_C"/>
</dbReference>
<name>A0A2M8KDG5_9BACT</name>
<organism evidence="7 8">
    <name type="scientific">Candidatus Portnoybacteria bacterium CG10_big_fil_rev_8_21_14_0_10_36_7</name>
    <dbReference type="NCBI Taxonomy" id="1974812"/>
    <lineage>
        <taxon>Bacteria</taxon>
        <taxon>Candidatus Portnoyibacteriota</taxon>
    </lineage>
</organism>
<dbReference type="NCBIfam" id="TIGR01079">
    <property type="entry name" value="rplX_bact"/>
    <property type="match status" value="1"/>
</dbReference>
<keyword evidence="5" id="KW-0694">RNA-binding</keyword>
<dbReference type="Proteomes" id="UP000231450">
    <property type="component" value="Unassembled WGS sequence"/>
</dbReference>
<evidence type="ECO:0000256" key="3">
    <source>
        <dbReference type="ARBA" id="ARBA00023274"/>
    </source>
</evidence>
<comment type="caution">
    <text evidence="7">The sequence shown here is derived from an EMBL/GenBank/DDBJ whole genome shotgun (WGS) entry which is preliminary data.</text>
</comment>
<keyword evidence="3 5" id="KW-0687">Ribonucleoprotein</keyword>
<keyword evidence="2 5" id="KW-0689">Ribosomal protein</keyword>
<dbReference type="SMART" id="SM00739">
    <property type="entry name" value="KOW"/>
    <property type="match status" value="1"/>
</dbReference>
<evidence type="ECO:0000313" key="7">
    <source>
        <dbReference type="EMBL" id="PJE57957.1"/>
    </source>
</evidence>
<dbReference type="GO" id="GO:0019843">
    <property type="term" value="F:rRNA binding"/>
    <property type="evidence" value="ECO:0007669"/>
    <property type="project" value="UniProtKB-UniRule"/>
</dbReference>
<dbReference type="AlphaFoldDB" id="A0A2M8KDG5"/>
<accession>A0A2M8KDG5</accession>
<keyword evidence="5" id="KW-0699">rRNA-binding</keyword>
<protein>
    <recommendedName>
        <fullName evidence="4 5">Large ribosomal subunit protein uL24</fullName>
    </recommendedName>
</protein>
<dbReference type="InterPro" id="IPR005824">
    <property type="entry name" value="KOW"/>
</dbReference>
<comment type="function">
    <text evidence="5">One of the proteins that surrounds the polypeptide exit tunnel on the outside of the subunit.</text>
</comment>
<gene>
    <name evidence="5" type="primary">rplX</name>
    <name evidence="7" type="ORF">COU81_03385</name>
</gene>
<dbReference type="CDD" id="cd06089">
    <property type="entry name" value="KOW_RPL26"/>
    <property type="match status" value="1"/>
</dbReference>
<dbReference type="GO" id="GO:0003735">
    <property type="term" value="F:structural constituent of ribosome"/>
    <property type="evidence" value="ECO:0007669"/>
    <property type="project" value="InterPro"/>
</dbReference>
<dbReference type="InterPro" id="IPR008991">
    <property type="entry name" value="Translation_prot_SH3-like_sf"/>
</dbReference>
<evidence type="ECO:0000256" key="1">
    <source>
        <dbReference type="ARBA" id="ARBA00010618"/>
    </source>
</evidence>
<dbReference type="InterPro" id="IPR041988">
    <property type="entry name" value="Ribosomal_uL24_KOW"/>
</dbReference>
<comment type="similarity">
    <text evidence="1 5">Belongs to the universal ribosomal protein uL24 family.</text>
</comment>
<evidence type="ECO:0000256" key="2">
    <source>
        <dbReference type="ARBA" id="ARBA00022980"/>
    </source>
</evidence>
<dbReference type="InterPro" id="IPR014722">
    <property type="entry name" value="Rib_uL2_dom2"/>
</dbReference>
<dbReference type="GO" id="GO:0005840">
    <property type="term" value="C:ribosome"/>
    <property type="evidence" value="ECO:0007669"/>
    <property type="project" value="UniProtKB-KW"/>
</dbReference>
<dbReference type="SUPFAM" id="SSF50104">
    <property type="entry name" value="Translation proteins SH3-like domain"/>
    <property type="match status" value="1"/>
</dbReference>
<dbReference type="GO" id="GO:1990904">
    <property type="term" value="C:ribonucleoprotein complex"/>
    <property type="evidence" value="ECO:0007669"/>
    <property type="project" value="UniProtKB-KW"/>
</dbReference>
<evidence type="ECO:0000256" key="5">
    <source>
        <dbReference type="HAMAP-Rule" id="MF_01326"/>
    </source>
</evidence>
<dbReference type="HAMAP" id="MF_01326_B">
    <property type="entry name" value="Ribosomal_uL24_B"/>
    <property type="match status" value="1"/>
</dbReference>
<comment type="subunit">
    <text evidence="5">Part of the 50S ribosomal subunit.</text>
</comment>
<reference evidence="8" key="1">
    <citation type="submission" date="2017-09" db="EMBL/GenBank/DDBJ databases">
        <title>Depth-based differentiation of microbial function through sediment-hosted aquifers and enrichment of novel symbionts in the deep terrestrial subsurface.</title>
        <authorList>
            <person name="Probst A.J."/>
            <person name="Ladd B."/>
            <person name="Jarett J.K."/>
            <person name="Geller-Mcgrath D.E."/>
            <person name="Sieber C.M.K."/>
            <person name="Emerson J.B."/>
            <person name="Anantharaman K."/>
            <person name="Thomas B.C."/>
            <person name="Malmstrom R."/>
            <person name="Stieglmeier M."/>
            <person name="Klingl A."/>
            <person name="Woyke T."/>
            <person name="Ryan C.M."/>
            <person name="Banfield J.F."/>
        </authorList>
    </citation>
    <scope>NUCLEOTIDE SEQUENCE [LARGE SCALE GENOMIC DNA]</scope>
</reference>
<proteinExistence type="inferred from homology"/>
<comment type="function">
    <text evidence="5">One of two assembly initiator proteins, it binds directly to the 5'-end of the 23S rRNA, where it nucleates assembly of the 50S subunit.</text>
</comment>
<dbReference type="Pfam" id="PF17136">
    <property type="entry name" value="ribosomal_L24"/>
    <property type="match status" value="1"/>
</dbReference>
<dbReference type="InterPro" id="IPR003256">
    <property type="entry name" value="Ribosomal_uL24"/>
</dbReference>
<feature type="domain" description="KOW" evidence="6">
    <location>
        <begin position="2"/>
        <end position="29"/>
    </location>
</feature>
<dbReference type="PANTHER" id="PTHR12903">
    <property type="entry name" value="MITOCHONDRIAL RIBOSOMAL PROTEIN L24"/>
    <property type="match status" value="1"/>
</dbReference>
<evidence type="ECO:0000256" key="4">
    <source>
        <dbReference type="ARBA" id="ARBA00035206"/>
    </source>
</evidence>
<sequence>MNIKKGDKVLILSGKDRGKTSRVLKALPESERLIVENINMVKKHKKPRNQGEKGQVVLVPRSLHISNAQLICSKCGKPTRVGRKITDKKTFRACKKCNQEF</sequence>
<dbReference type="GO" id="GO:0006412">
    <property type="term" value="P:translation"/>
    <property type="evidence" value="ECO:0007669"/>
    <property type="project" value="UniProtKB-UniRule"/>
</dbReference>
<dbReference type="EMBL" id="PFDW01000069">
    <property type="protein sequence ID" value="PJE57957.1"/>
    <property type="molecule type" value="Genomic_DNA"/>
</dbReference>